<evidence type="ECO:0000313" key="3">
    <source>
        <dbReference type="Proteomes" id="UP000660729"/>
    </source>
</evidence>
<proteinExistence type="predicted"/>
<dbReference type="GO" id="GO:0016702">
    <property type="term" value="F:oxidoreductase activity, acting on single donors with incorporation of molecular oxygen, incorporation of two atoms of oxygen"/>
    <property type="evidence" value="ECO:0007669"/>
    <property type="project" value="InterPro"/>
</dbReference>
<dbReference type="InterPro" id="IPR015889">
    <property type="entry name" value="Intradiol_dOase_core"/>
</dbReference>
<dbReference type="CDD" id="cd03457">
    <property type="entry name" value="intradiol_dioxygenase_like"/>
    <property type="match status" value="1"/>
</dbReference>
<dbReference type="Pfam" id="PF00775">
    <property type="entry name" value="Dioxygenase_C"/>
    <property type="match status" value="1"/>
</dbReference>
<organism evidence="2 3">
    <name type="scientific">Pseudocercospora fuligena</name>
    <dbReference type="NCBI Taxonomy" id="685502"/>
    <lineage>
        <taxon>Eukaryota</taxon>
        <taxon>Fungi</taxon>
        <taxon>Dikarya</taxon>
        <taxon>Ascomycota</taxon>
        <taxon>Pezizomycotina</taxon>
        <taxon>Dothideomycetes</taxon>
        <taxon>Dothideomycetidae</taxon>
        <taxon>Mycosphaerellales</taxon>
        <taxon>Mycosphaerellaceae</taxon>
        <taxon>Pseudocercospora</taxon>
    </lineage>
</organism>
<dbReference type="PANTHER" id="PTHR34315">
    <property type="match status" value="1"/>
</dbReference>
<evidence type="ECO:0000259" key="1">
    <source>
        <dbReference type="Pfam" id="PF00775"/>
    </source>
</evidence>
<reference evidence="2" key="1">
    <citation type="submission" date="2020-04" db="EMBL/GenBank/DDBJ databases">
        <title>Draft genome resource of the tomato pathogen Pseudocercospora fuligena.</title>
        <authorList>
            <person name="Zaccaron A."/>
        </authorList>
    </citation>
    <scope>NUCLEOTIDE SEQUENCE</scope>
    <source>
        <strain evidence="2">PF001</strain>
    </source>
</reference>
<dbReference type="PANTHER" id="PTHR34315:SF1">
    <property type="entry name" value="INTRADIOL RING-CLEAVAGE DIOXYGENASES DOMAIN-CONTAINING PROTEIN-RELATED"/>
    <property type="match status" value="1"/>
</dbReference>
<dbReference type="GO" id="GO:0008199">
    <property type="term" value="F:ferric iron binding"/>
    <property type="evidence" value="ECO:0007669"/>
    <property type="project" value="InterPro"/>
</dbReference>
<gene>
    <name evidence="2" type="ORF">HII31_10703</name>
</gene>
<name>A0A8H6RB20_9PEZI</name>
<accession>A0A8H6RB20</accession>
<dbReference type="EMBL" id="JABCIY010000219">
    <property type="protein sequence ID" value="KAF7187803.1"/>
    <property type="molecule type" value="Genomic_DNA"/>
</dbReference>
<dbReference type="Gene3D" id="2.60.130.10">
    <property type="entry name" value="Aromatic compound dioxygenase"/>
    <property type="match status" value="1"/>
</dbReference>
<dbReference type="InterPro" id="IPR000627">
    <property type="entry name" value="Intradiol_dOase_C"/>
</dbReference>
<dbReference type="OrthoDB" id="121380at2759"/>
<sequence length="276" mass="31316">MTHNKIRSSSDLQVLAERSQNSKRCASTIGSMKQKRHSLRKRSASNFNTTYEIHTQAPTYDFLKNDTCVLFPEAVKGPYWYPPSQLLTRDMAQDQVGVPLELDIGVIDVSTCEPLDNALISLWHCNATGSYSSFTGRDPNTAFRTLLKQQGVNETEVEEFEDFTWLATDKTTWCRGLWPTDVHGATSFESIFPGFYVGRTIHIHVEVHTNWTVTANGTIDHSKIVETGQIYFDEDVTEKIMGLEPYASHVEIERVTNDEDNIFQSDMVDCEYLDLG</sequence>
<dbReference type="SUPFAM" id="SSF49482">
    <property type="entry name" value="Aromatic compound dioxygenase"/>
    <property type="match status" value="1"/>
</dbReference>
<dbReference type="Proteomes" id="UP000660729">
    <property type="component" value="Unassembled WGS sequence"/>
</dbReference>
<dbReference type="AlphaFoldDB" id="A0A8H6RB20"/>
<comment type="caution">
    <text evidence="2">The sequence shown here is derived from an EMBL/GenBank/DDBJ whole genome shotgun (WGS) entry which is preliminary data.</text>
</comment>
<keyword evidence="3" id="KW-1185">Reference proteome</keyword>
<protein>
    <recommendedName>
        <fullName evidence="1">Intradiol ring-cleavage dioxygenases domain-containing protein</fullName>
    </recommendedName>
</protein>
<evidence type="ECO:0000313" key="2">
    <source>
        <dbReference type="EMBL" id="KAF7187803.1"/>
    </source>
</evidence>
<feature type="domain" description="Intradiol ring-cleavage dioxygenases" evidence="1">
    <location>
        <begin position="86"/>
        <end position="151"/>
    </location>
</feature>